<proteinExistence type="inferred from homology"/>
<protein>
    <submittedName>
        <fullName evidence="8">Uncharacterized protein</fullName>
    </submittedName>
</protein>
<dbReference type="Proteomes" id="UP001386955">
    <property type="component" value="Unassembled WGS sequence"/>
</dbReference>
<evidence type="ECO:0000256" key="2">
    <source>
        <dbReference type="ARBA" id="ARBA00022490"/>
    </source>
</evidence>
<name>A0AAN9XSS2_PSOTE</name>
<organism evidence="8 9">
    <name type="scientific">Psophocarpus tetragonolobus</name>
    <name type="common">Winged bean</name>
    <name type="synonym">Dolichos tetragonolobus</name>
    <dbReference type="NCBI Taxonomy" id="3891"/>
    <lineage>
        <taxon>Eukaryota</taxon>
        <taxon>Viridiplantae</taxon>
        <taxon>Streptophyta</taxon>
        <taxon>Embryophyta</taxon>
        <taxon>Tracheophyta</taxon>
        <taxon>Spermatophyta</taxon>
        <taxon>Magnoliopsida</taxon>
        <taxon>eudicotyledons</taxon>
        <taxon>Gunneridae</taxon>
        <taxon>Pentapetalae</taxon>
        <taxon>rosids</taxon>
        <taxon>fabids</taxon>
        <taxon>Fabales</taxon>
        <taxon>Fabaceae</taxon>
        <taxon>Papilionoideae</taxon>
        <taxon>50 kb inversion clade</taxon>
        <taxon>NPAAA clade</taxon>
        <taxon>indigoferoid/millettioid clade</taxon>
        <taxon>Phaseoleae</taxon>
        <taxon>Psophocarpus</taxon>
    </lineage>
</organism>
<feature type="region of interest" description="Disordered" evidence="7">
    <location>
        <begin position="52"/>
        <end position="115"/>
    </location>
</feature>
<dbReference type="GO" id="GO:0009691">
    <property type="term" value="P:cytokinin biosynthetic process"/>
    <property type="evidence" value="ECO:0007669"/>
    <property type="project" value="UniProtKB-KW"/>
</dbReference>
<dbReference type="InterPro" id="IPR044670">
    <property type="entry name" value="SOFL"/>
</dbReference>
<evidence type="ECO:0000313" key="9">
    <source>
        <dbReference type="Proteomes" id="UP001386955"/>
    </source>
</evidence>
<dbReference type="PANTHER" id="PTHR33347">
    <property type="entry name" value="OSJNBA0091C07.3 PROTEIN"/>
    <property type="match status" value="1"/>
</dbReference>
<keyword evidence="3" id="KW-0203">Cytokinin biosynthesis</keyword>
<keyword evidence="9" id="KW-1185">Reference proteome</keyword>
<comment type="similarity">
    <text evidence="6">Belongs to the SOFL plant protein family.</text>
</comment>
<comment type="caution">
    <text evidence="8">The sequence shown here is derived from an EMBL/GenBank/DDBJ whole genome shotgun (WGS) entry which is preliminary data.</text>
</comment>
<sequence>MMNALASQCSSGCESGWTLYLEHSFQLQHHNNPSSHTSSEFVDKGFCVSKKTEKEEAEEEDLSMVSDASSGPPHLPDAQDNERFYSPSKAAKLGNKRSKKRQKVKENQHLPSFLDDTASSPVFDFSMNNVTATNQQTSTESMLDYSQGFSATYYEERSSLQDPFGFLQPSLSENGVHKNKERDGNDIKAIVAVADAQLGFSRVPIFKFKGPEVLASEMHDLGSPKGYGKTFSAFPTTAKPNPSIPIYTEEIRGGFIAFKHVVRVLIFHFSDHCQFSFDVPIFQDNILHNK</sequence>
<evidence type="ECO:0000256" key="1">
    <source>
        <dbReference type="ARBA" id="ARBA00004496"/>
    </source>
</evidence>
<keyword evidence="5" id="KW-0539">Nucleus</keyword>
<dbReference type="AlphaFoldDB" id="A0AAN9XSS2"/>
<evidence type="ECO:0000256" key="4">
    <source>
        <dbReference type="ARBA" id="ARBA00022864"/>
    </source>
</evidence>
<dbReference type="PANTHER" id="PTHR33347:SF51">
    <property type="match status" value="1"/>
</dbReference>
<comment type="subcellular location">
    <subcellularLocation>
        <location evidence="1">Cytoplasm</location>
    </subcellularLocation>
</comment>
<evidence type="ECO:0000256" key="6">
    <source>
        <dbReference type="ARBA" id="ARBA00024199"/>
    </source>
</evidence>
<evidence type="ECO:0000313" key="8">
    <source>
        <dbReference type="EMBL" id="KAK7405846.1"/>
    </source>
</evidence>
<evidence type="ECO:0000256" key="5">
    <source>
        <dbReference type="ARBA" id="ARBA00023242"/>
    </source>
</evidence>
<dbReference type="GO" id="GO:0009736">
    <property type="term" value="P:cytokinin-activated signaling pathway"/>
    <property type="evidence" value="ECO:0007669"/>
    <property type="project" value="UniProtKB-KW"/>
</dbReference>
<evidence type="ECO:0000256" key="3">
    <source>
        <dbReference type="ARBA" id="ARBA00022712"/>
    </source>
</evidence>
<reference evidence="8 9" key="1">
    <citation type="submission" date="2024-01" db="EMBL/GenBank/DDBJ databases">
        <title>The genomes of 5 underutilized Papilionoideae crops provide insights into root nodulation and disease resistanc.</title>
        <authorList>
            <person name="Jiang F."/>
        </authorList>
    </citation>
    <scope>NUCLEOTIDE SEQUENCE [LARGE SCALE GENOMIC DNA]</scope>
    <source>
        <strain evidence="8">DUOXIRENSHENG_FW03</strain>
        <tissue evidence="8">Leaves</tissue>
    </source>
</reference>
<accession>A0AAN9XSS2</accession>
<feature type="compositionally biased region" description="Basic residues" evidence="7">
    <location>
        <begin position="94"/>
        <end position="103"/>
    </location>
</feature>
<dbReference type="EMBL" id="JAYMYS010000002">
    <property type="protein sequence ID" value="KAK7405846.1"/>
    <property type="molecule type" value="Genomic_DNA"/>
</dbReference>
<gene>
    <name evidence="8" type="ORF">VNO78_07456</name>
</gene>
<keyword evidence="4" id="KW-0932">Cytokinin signaling pathway</keyword>
<dbReference type="GO" id="GO:0005737">
    <property type="term" value="C:cytoplasm"/>
    <property type="evidence" value="ECO:0007669"/>
    <property type="project" value="UniProtKB-SubCell"/>
</dbReference>
<evidence type="ECO:0000256" key="7">
    <source>
        <dbReference type="SAM" id="MobiDB-lite"/>
    </source>
</evidence>
<keyword evidence="2" id="KW-0963">Cytoplasm</keyword>